<gene>
    <name evidence="1" type="ORF">FB474_0617</name>
</gene>
<evidence type="ECO:0000313" key="1">
    <source>
        <dbReference type="EMBL" id="TQL59266.1"/>
    </source>
</evidence>
<dbReference type="SUPFAM" id="SSF54909">
    <property type="entry name" value="Dimeric alpha+beta barrel"/>
    <property type="match status" value="1"/>
</dbReference>
<keyword evidence="2" id="KW-1185">Reference proteome</keyword>
<accession>A0A542ZFZ9</accession>
<dbReference type="Proteomes" id="UP000319514">
    <property type="component" value="Unassembled WGS sequence"/>
</dbReference>
<evidence type="ECO:0008006" key="3">
    <source>
        <dbReference type="Google" id="ProtNLM"/>
    </source>
</evidence>
<name>A0A542ZFZ9_9MICO</name>
<sequence length="207" mass="22024">MYARTSSMQADPARIDEGLTVVRDEVLPAVSGIDGCVGMSVLVDRGSGRCIATTAWQTEDAMTASAGSARPLRSRAEQVLGAGPSEVETWEVAVVHRDHPTPSGACARVTWLRGDPASADRATDIFKMVVLPRVQELFGFCSASLLINRQAGRAVGTVTYDNAEALEASREQMGSIRQRAAQESGATVDDVAEMEIALAHLHVPEMA</sequence>
<dbReference type="InterPro" id="IPR011008">
    <property type="entry name" value="Dimeric_a/b-barrel"/>
</dbReference>
<dbReference type="EMBL" id="VFOQ01000001">
    <property type="protein sequence ID" value="TQL59266.1"/>
    <property type="molecule type" value="Genomic_DNA"/>
</dbReference>
<reference evidence="1 2" key="1">
    <citation type="submission" date="2019-06" db="EMBL/GenBank/DDBJ databases">
        <title>Sequencing the genomes of 1000 actinobacteria strains.</title>
        <authorList>
            <person name="Klenk H.-P."/>
        </authorList>
    </citation>
    <scope>NUCLEOTIDE SEQUENCE [LARGE SCALE GENOMIC DNA]</scope>
    <source>
        <strain evidence="1 2">DSM 18082</strain>
    </source>
</reference>
<organism evidence="1 2">
    <name type="scientific">Oryzihumus leptocrescens</name>
    <dbReference type="NCBI Taxonomy" id="297536"/>
    <lineage>
        <taxon>Bacteria</taxon>
        <taxon>Bacillati</taxon>
        <taxon>Actinomycetota</taxon>
        <taxon>Actinomycetes</taxon>
        <taxon>Micrococcales</taxon>
        <taxon>Intrasporangiaceae</taxon>
        <taxon>Oryzihumus</taxon>
    </lineage>
</organism>
<comment type="caution">
    <text evidence="1">The sequence shown here is derived from an EMBL/GenBank/DDBJ whole genome shotgun (WGS) entry which is preliminary data.</text>
</comment>
<proteinExistence type="predicted"/>
<dbReference type="AlphaFoldDB" id="A0A542ZFZ9"/>
<protein>
    <recommendedName>
        <fullName evidence="3">Antibiotic biosynthesis monooxygenase</fullName>
    </recommendedName>
</protein>
<evidence type="ECO:0000313" key="2">
    <source>
        <dbReference type="Proteomes" id="UP000319514"/>
    </source>
</evidence>
<dbReference type="RefSeq" id="WP_221632418.1">
    <property type="nucleotide sequence ID" value="NZ_BAAAKX010000009.1"/>
</dbReference>